<keyword evidence="14" id="KW-1185">Reference proteome</keyword>
<organism evidence="13 14">
    <name type="scientific">Pelagibaculum spongiae</name>
    <dbReference type="NCBI Taxonomy" id="2080658"/>
    <lineage>
        <taxon>Bacteria</taxon>
        <taxon>Pseudomonadati</taxon>
        <taxon>Pseudomonadota</taxon>
        <taxon>Gammaproteobacteria</taxon>
        <taxon>Oceanospirillales</taxon>
        <taxon>Pelagibaculum</taxon>
    </lineage>
</organism>
<keyword evidence="5 11" id="KW-0378">Hydrolase</keyword>
<dbReference type="Pfam" id="PF16326">
    <property type="entry name" value="ABC_tran_CTD"/>
    <property type="match status" value="1"/>
</dbReference>
<evidence type="ECO:0000256" key="10">
    <source>
        <dbReference type="ARBA" id="ARBA00061478"/>
    </source>
</evidence>
<keyword evidence="6 11" id="KW-0067">ATP-binding</keyword>
<feature type="domain" description="ABC transporter" evidence="12">
    <location>
        <begin position="4"/>
        <end position="251"/>
    </location>
</feature>
<dbReference type="OrthoDB" id="9776369at2"/>
<dbReference type="FunFam" id="3.40.50.300:FF:000309">
    <property type="entry name" value="ABC transporter ATP-binding protein"/>
    <property type="match status" value="1"/>
</dbReference>
<evidence type="ECO:0000256" key="6">
    <source>
        <dbReference type="ARBA" id="ARBA00022840"/>
    </source>
</evidence>
<dbReference type="Pfam" id="PF12848">
    <property type="entry name" value="ABC_tran_Xtn"/>
    <property type="match status" value="1"/>
</dbReference>
<accession>A0A2V1GYS7</accession>
<dbReference type="GO" id="GO:0005737">
    <property type="term" value="C:cytoplasm"/>
    <property type="evidence" value="ECO:0007669"/>
    <property type="project" value="UniProtKB-SubCell"/>
</dbReference>
<comment type="caution">
    <text evidence="13">The sequence shown here is derived from an EMBL/GenBank/DDBJ whole genome shotgun (WGS) entry which is preliminary data.</text>
</comment>
<dbReference type="SMART" id="SM00382">
    <property type="entry name" value="AAA"/>
    <property type="match status" value="2"/>
</dbReference>
<dbReference type="FunFam" id="3.40.50.300:FF:000011">
    <property type="entry name" value="Putative ABC transporter ATP-binding component"/>
    <property type="match status" value="1"/>
</dbReference>
<dbReference type="CDD" id="cd03221">
    <property type="entry name" value="ABCF_EF-3"/>
    <property type="match status" value="2"/>
</dbReference>
<comment type="similarity">
    <text evidence="10 11">Belongs to the ABC transporter superfamily. ABCF family. Uup subfamily.</text>
</comment>
<dbReference type="GO" id="GO:0006281">
    <property type="term" value="P:DNA repair"/>
    <property type="evidence" value="ECO:0007669"/>
    <property type="project" value="UniProtKB-KW"/>
</dbReference>
<evidence type="ECO:0000313" key="14">
    <source>
        <dbReference type="Proteomes" id="UP000244906"/>
    </source>
</evidence>
<proteinExistence type="inferred from homology"/>
<comment type="catalytic activity">
    <reaction evidence="9 11">
        <text>ATP + H2O = ADP + phosphate + H(+)</text>
        <dbReference type="Rhea" id="RHEA:13065"/>
        <dbReference type="ChEBI" id="CHEBI:15377"/>
        <dbReference type="ChEBI" id="CHEBI:15378"/>
        <dbReference type="ChEBI" id="CHEBI:30616"/>
        <dbReference type="ChEBI" id="CHEBI:43474"/>
        <dbReference type="ChEBI" id="CHEBI:456216"/>
    </reaction>
</comment>
<dbReference type="PANTHER" id="PTHR42855">
    <property type="entry name" value="ABC TRANSPORTER ATP-BINDING SUBUNIT"/>
    <property type="match status" value="1"/>
</dbReference>
<evidence type="ECO:0000259" key="12">
    <source>
        <dbReference type="PROSITE" id="PS50893"/>
    </source>
</evidence>
<dbReference type="PROSITE" id="PS50893">
    <property type="entry name" value="ABC_TRANSPORTER_2"/>
    <property type="match status" value="2"/>
</dbReference>
<keyword evidence="3 11" id="KW-0547">Nucleotide-binding</keyword>
<dbReference type="SUPFAM" id="SSF52540">
    <property type="entry name" value="P-loop containing nucleoside triphosphate hydrolases"/>
    <property type="match status" value="2"/>
</dbReference>
<feature type="binding site" evidence="11">
    <location>
        <begin position="350"/>
        <end position="357"/>
    </location>
    <ligand>
        <name>ATP</name>
        <dbReference type="ChEBI" id="CHEBI:30616"/>
        <label>2</label>
    </ligand>
</feature>
<evidence type="ECO:0000256" key="8">
    <source>
        <dbReference type="ARBA" id="ARBA00023204"/>
    </source>
</evidence>
<feature type="coiled-coil region" evidence="11">
    <location>
        <begin position="573"/>
        <end position="600"/>
    </location>
</feature>
<evidence type="ECO:0000256" key="9">
    <source>
        <dbReference type="ARBA" id="ARBA00049360"/>
    </source>
</evidence>
<dbReference type="GO" id="GO:0016887">
    <property type="term" value="F:ATP hydrolysis activity"/>
    <property type="evidence" value="ECO:0007669"/>
    <property type="project" value="UniProtKB-UniRule"/>
</dbReference>
<dbReference type="Pfam" id="PF00005">
    <property type="entry name" value="ABC_tran"/>
    <property type="match status" value="2"/>
</dbReference>
<dbReference type="InterPro" id="IPR051309">
    <property type="entry name" value="ABCF_ATPase"/>
</dbReference>
<evidence type="ECO:0000256" key="3">
    <source>
        <dbReference type="ARBA" id="ARBA00022741"/>
    </source>
</evidence>
<evidence type="ECO:0000256" key="7">
    <source>
        <dbReference type="ARBA" id="ARBA00023125"/>
    </source>
</evidence>
<keyword evidence="11" id="KW-0175">Coiled coil</keyword>
<name>A0A2V1GYS7_9GAMM</name>
<dbReference type="InterPro" id="IPR003439">
    <property type="entry name" value="ABC_transporter-like_ATP-bd"/>
</dbReference>
<dbReference type="GO" id="GO:0003677">
    <property type="term" value="F:DNA binding"/>
    <property type="evidence" value="ECO:0007669"/>
    <property type="project" value="UniProtKB-UniRule"/>
</dbReference>
<keyword evidence="8 11" id="KW-0234">DNA repair</keyword>
<protein>
    <recommendedName>
        <fullName evidence="11">ATP-binding protein Uup</fullName>
        <ecNumber evidence="11">3.6.1.-</ecNumber>
    </recommendedName>
</protein>
<dbReference type="GO" id="GO:0005524">
    <property type="term" value="F:ATP binding"/>
    <property type="evidence" value="ECO:0007669"/>
    <property type="project" value="UniProtKB-UniRule"/>
</dbReference>
<keyword evidence="1 11" id="KW-0963">Cytoplasm</keyword>
<gene>
    <name evidence="11" type="primary">uup</name>
    <name evidence="13" type="ORF">DC094_09380</name>
</gene>
<dbReference type="GO" id="GO:0043022">
    <property type="term" value="F:ribosome binding"/>
    <property type="evidence" value="ECO:0007669"/>
    <property type="project" value="UniProtKB-UniRule"/>
</dbReference>
<comment type="function">
    <text evidence="11">Probably plays a role in ribosome assembly or function. May be involved in resolution of branched DNA intermediates that result from template switching in postreplication gaps. Binds DNA and has ATPase activity.</text>
</comment>
<dbReference type="InterPro" id="IPR017871">
    <property type="entry name" value="ABC_transporter-like_CS"/>
</dbReference>
<dbReference type="EMBL" id="QDDL01000003">
    <property type="protein sequence ID" value="PVZ69795.1"/>
    <property type="molecule type" value="Genomic_DNA"/>
</dbReference>
<reference evidence="13 14" key="1">
    <citation type="submission" date="2018-04" db="EMBL/GenBank/DDBJ databases">
        <title>Thalassorhabdus spongiae gen. nov., sp. nov., isolated from a marine sponge in South-West Iceland.</title>
        <authorList>
            <person name="Knobloch S."/>
            <person name="Daussin A."/>
            <person name="Johannsson R."/>
            <person name="Marteinsson V.T."/>
        </authorList>
    </citation>
    <scope>NUCLEOTIDE SEQUENCE [LARGE SCALE GENOMIC DNA]</scope>
    <source>
        <strain evidence="13 14">Hp12</strain>
    </source>
</reference>
<dbReference type="HAMAP" id="MF_00848">
    <property type="entry name" value="Uup"/>
    <property type="match status" value="1"/>
</dbReference>
<evidence type="ECO:0000313" key="13">
    <source>
        <dbReference type="EMBL" id="PVZ69795.1"/>
    </source>
</evidence>
<dbReference type="RefSeq" id="WP_116687127.1">
    <property type="nucleotide sequence ID" value="NZ_CAWNYD010000003.1"/>
</dbReference>
<comment type="subcellular location">
    <subcellularLocation>
        <location evidence="11">Cytoplasm</location>
    </subcellularLocation>
    <text evidence="11">Associates with ribosomes.</text>
</comment>
<dbReference type="InterPro" id="IPR032524">
    <property type="entry name" value="ABC_tran_C"/>
</dbReference>
<sequence length="641" mass="72766">MPLLALDKVFLGYGMQPLLDHVTLSIEPGERIALVGRNGCGKSTLLKVLAGEIVPEEGERRLTKNVRVARLEQDPPWDESSRVFDLVAGGLAETGKLLSRYHQLVDQVAEQPELLDEMEELQHQIEAVDGWGFDQQIERTLTRLQLDGDQLVSNLSGGWRRRVALAATLVSEPDLLLLDEPTNHLDLEAIVWLEEQIVQYPGAIIMISHDRAMLQKMANRVLDLDRGNLTSWECGYQTYIERKEDALHAESMQNAEFDRKLALEETWIRQGIKARRTRNEGRVRALKKMRNEHSDRRHRVGKANIKLDQADKSGKLVMDLQGIGHGYGDKTLIKDFDLTVQRGDRIGLLGPNGAGKSTLLKIMLGKLEPKLGQIALGTKLEIAYFDQMRDLLNEDKSVIDNISQGRDQITIGGKDRHIISYLQDFLFTPERARTPVRALSGGERNRVMLARLFSQPANLLVMDEPTNDLDIETLELLEELLGEFAGTLLLVSHDRQFLDNVVTSMLVFEGEGEIVEVMGGYQDWLRISQIRQQAKVDAEKRQQKQQAQVAAPANKAVAKNGKKKLSYKEQRELEQLPLELEQLEKRLAEIESAMADVEFFKQPREKTDPVIEEQTQVEKKLEVCFERWDELESLKNELQGN</sequence>
<dbReference type="EC" id="3.6.1.-" evidence="11"/>
<keyword evidence="7 11" id="KW-0238">DNA-binding</keyword>
<dbReference type="PROSITE" id="PS00211">
    <property type="entry name" value="ABC_TRANSPORTER_1"/>
    <property type="match status" value="2"/>
</dbReference>
<evidence type="ECO:0000256" key="11">
    <source>
        <dbReference type="HAMAP-Rule" id="MF_00848"/>
    </source>
</evidence>
<dbReference type="InterPro" id="IPR037118">
    <property type="entry name" value="Val-tRNA_synth_C_sf"/>
</dbReference>
<dbReference type="InterPro" id="IPR032781">
    <property type="entry name" value="ABC_tran_Xtn"/>
</dbReference>
<evidence type="ECO:0000256" key="1">
    <source>
        <dbReference type="ARBA" id="ARBA00022490"/>
    </source>
</evidence>
<keyword evidence="2 11" id="KW-0677">Repeat</keyword>
<feature type="domain" description="ABC transporter" evidence="12">
    <location>
        <begin position="318"/>
        <end position="536"/>
    </location>
</feature>
<keyword evidence="4 11" id="KW-0227">DNA damage</keyword>
<dbReference type="Gene3D" id="3.40.50.300">
    <property type="entry name" value="P-loop containing nucleotide triphosphate hydrolases"/>
    <property type="match status" value="2"/>
</dbReference>
<dbReference type="PANTHER" id="PTHR42855:SF1">
    <property type="entry name" value="ABC TRANSPORTER DOMAIN-CONTAINING PROTEIN"/>
    <property type="match status" value="1"/>
</dbReference>
<dbReference type="InterPro" id="IPR003593">
    <property type="entry name" value="AAA+_ATPase"/>
</dbReference>
<evidence type="ECO:0000256" key="2">
    <source>
        <dbReference type="ARBA" id="ARBA00022737"/>
    </source>
</evidence>
<evidence type="ECO:0000256" key="5">
    <source>
        <dbReference type="ARBA" id="ARBA00022801"/>
    </source>
</evidence>
<dbReference type="InterPro" id="IPR027417">
    <property type="entry name" value="P-loop_NTPase"/>
</dbReference>
<dbReference type="AlphaFoldDB" id="A0A2V1GYS7"/>
<dbReference type="Gene3D" id="1.10.287.380">
    <property type="entry name" value="Valyl-tRNA synthetase, C-terminal domain"/>
    <property type="match status" value="1"/>
</dbReference>
<dbReference type="InterPro" id="IPR043686">
    <property type="entry name" value="Uup"/>
</dbReference>
<dbReference type="Proteomes" id="UP000244906">
    <property type="component" value="Unassembled WGS sequence"/>
</dbReference>
<evidence type="ECO:0000256" key="4">
    <source>
        <dbReference type="ARBA" id="ARBA00022763"/>
    </source>
</evidence>
<feature type="binding site" evidence="11">
    <location>
        <begin position="36"/>
        <end position="43"/>
    </location>
    <ligand>
        <name>ATP</name>
        <dbReference type="ChEBI" id="CHEBI:30616"/>
        <label>1</label>
    </ligand>
</feature>